<dbReference type="RefSeq" id="WP_092318518.1">
    <property type="nucleotide sequence ID" value="NZ_FOKY01000002.1"/>
</dbReference>
<reference evidence="2" key="1">
    <citation type="submission" date="2016-10" db="EMBL/GenBank/DDBJ databases">
        <authorList>
            <person name="Varghese N."/>
            <person name="Submissions S."/>
        </authorList>
    </citation>
    <scope>NUCLEOTIDE SEQUENCE [LARGE SCALE GENOMIC DNA]</scope>
    <source>
        <strain evidence="2">ATCC 43811</strain>
    </source>
</reference>
<sequence>MEEQFVSRKMLALWDALPSPSFPYLRGMGMNSTQTLNEIAIIPELHSAMTARESAIVNDYWYLNGEGEALQLVKQNFENLSISTLMRQIFESVWYGFSVLYHPMEQVGDRIFFKEIYSLPSFWFAFDKHRKLVIAKDGTPVNTTIGNRQKEAELVQYRSSFQNPYGKVY</sequence>
<dbReference type="STRING" id="34097.SAMN02745150_00622"/>
<dbReference type="InterPro" id="IPR009279">
    <property type="entry name" value="Portal_Mu"/>
</dbReference>
<name>A0A1I1DQN5_BREAD</name>
<proteinExistence type="predicted"/>
<evidence type="ECO:0000313" key="2">
    <source>
        <dbReference type="Proteomes" id="UP000240042"/>
    </source>
</evidence>
<protein>
    <submittedName>
        <fullName evidence="1">Uncharacterized protein</fullName>
    </submittedName>
</protein>
<organism evidence="1 2">
    <name type="scientific">Brevinema andersonii</name>
    <dbReference type="NCBI Taxonomy" id="34097"/>
    <lineage>
        <taxon>Bacteria</taxon>
        <taxon>Pseudomonadati</taxon>
        <taxon>Spirochaetota</taxon>
        <taxon>Spirochaetia</taxon>
        <taxon>Brevinematales</taxon>
        <taxon>Brevinemataceae</taxon>
        <taxon>Brevinema</taxon>
    </lineage>
</organism>
<dbReference type="Proteomes" id="UP000240042">
    <property type="component" value="Unassembled WGS sequence"/>
</dbReference>
<gene>
    <name evidence="1" type="ORF">SAMN02745150_00622</name>
</gene>
<evidence type="ECO:0000313" key="1">
    <source>
        <dbReference type="EMBL" id="SFB75348.1"/>
    </source>
</evidence>
<dbReference type="EMBL" id="FOKY01000002">
    <property type="protein sequence ID" value="SFB75348.1"/>
    <property type="molecule type" value="Genomic_DNA"/>
</dbReference>
<dbReference type="Pfam" id="PF06074">
    <property type="entry name" value="Portal_Mu"/>
    <property type="match status" value="1"/>
</dbReference>
<keyword evidence="2" id="KW-1185">Reference proteome</keyword>
<dbReference type="AlphaFoldDB" id="A0A1I1DQN5"/>
<dbReference type="OrthoDB" id="9802690at2"/>
<accession>A0A1I1DQN5</accession>